<protein>
    <submittedName>
        <fullName evidence="1">Elongator subunit Iki1-domain-containing protein</fullName>
    </submittedName>
</protein>
<dbReference type="Gene3D" id="3.40.50.300">
    <property type="entry name" value="P-loop containing nucleotide triphosphate hydrolases"/>
    <property type="match status" value="1"/>
</dbReference>
<dbReference type="EMBL" id="NESQ01000314">
    <property type="protein sequence ID" value="PUU74226.1"/>
    <property type="molecule type" value="Genomic_DNA"/>
</dbReference>
<sequence>MPPQSLHHRRTHNLLLITRLLSLRDGVSPFTLLLDSLSQSARPLLREYIRRQQSGTRIIFISFETVVAPEGVSVFIRARGKELVSLQREIGGAVGGSGSNRLSPQPSQ</sequence>
<keyword evidence="2" id="KW-1185">Reference proteome</keyword>
<dbReference type="UniPathway" id="UPA00988"/>
<evidence type="ECO:0000313" key="1">
    <source>
        <dbReference type="EMBL" id="PUU74226.1"/>
    </source>
</evidence>
<dbReference type="CDD" id="cd19496">
    <property type="entry name" value="Elp5"/>
    <property type="match status" value="1"/>
</dbReference>
<dbReference type="GO" id="GO:0033588">
    <property type="term" value="C:elongator holoenzyme complex"/>
    <property type="evidence" value="ECO:0007669"/>
    <property type="project" value="InterPro"/>
</dbReference>
<dbReference type="InterPro" id="IPR027417">
    <property type="entry name" value="P-loop_NTPase"/>
</dbReference>
<dbReference type="Proteomes" id="UP000244722">
    <property type="component" value="Unassembled WGS sequence"/>
</dbReference>
<dbReference type="AlphaFoldDB" id="A0A2T6ZFJ4"/>
<dbReference type="OrthoDB" id="166907at2759"/>
<name>A0A2T6ZFJ4_TUBBO</name>
<comment type="caution">
    <text evidence="1">The sequence shown here is derived from an EMBL/GenBank/DDBJ whole genome shotgun (WGS) entry which is preliminary data.</text>
</comment>
<organism evidence="1 2">
    <name type="scientific">Tuber borchii</name>
    <name type="common">White truffle</name>
    <dbReference type="NCBI Taxonomy" id="42251"/>
    <lineage>
        <taxon>Eukaryota</taxon>
        <taxon>Fungi</taxon>
        <taxon>Dikarya</taxon>
        <taxon>Ascomycota</taxon>
        <taxon>Pezizomycotina</taxon>
        <taxon>Pezizomycetes</taxon>
        <taxon>Pezizales</taxon>
        <taxon>Tuberaceae</taxon>
        <taxon>Tuber</taxon>
    </lineage>
</organism>
<gene>
    <name evidence="1" type="ORF">B9Z19DRAFT_1093362</name>
</gene>
<dbReference type="InterPro" id="IPR019519">
    <property type="entry name" value="Elp5"/>
</dbReference>
<dbReference type="GO" id="GO:0002098">
    <property type="term" value="P:tRNA wobble uridine modification"/>
    <property type="evidence" value="ECO:0007669"/>
    <property type="project" value="InterPro"/>
</dbReference>
<dbReference type="Pfam" id="PF10483">
    <property type="entry name" value="Elong_Iki1"/>
    <property type="match status" value="1"/>
</dbReference>
<evidence type="ECO:0000313" key="2">
    <source>
        <dbReference type="Proteomes" id="UP000244722"/>
    </source>
</evidence>
<proteinExistence type="predicted"/>
<reference evidence="1 2" key="1">
    <citation type="submission" date="2017-04" db="EMBL/GenBank/DDBJ databases">
        <title>Draft genome sequence of Tuber borchii Vittad., a whitish edible truffle.</title>
        <authorList>
            <consortium name="DOE Joint Genome Institute"/>
            <person name="Murat C."/>
            <person name="Kuo A."/>
            <person name="Barry K.W."/>
            <person name="Clum A."/>
            <person name="Dockter R.B."/>
            <person name="Fauchery L."/>
            <person name="Iotti M."/>
            <person name="Kohler A."/>
            <person name="Labutti K."/>
            <person name="Lindquist E.A."/>
            <person name="Lipzen A."/>
            <person name="Ohm R.A."/>
            <person name="Wang M."/>
            <person name="Grigoriev I.V."/>
            <person name="Zambonelli A."/>
            <person name="Martin F.M."/>
        </authorList>
    </citation>
    <scope>NUCLEOTIDE SEQUENCE [LARGE SCALE GENOMIC DNA]</scope>
    <source>
        <strain evidence="1 2">Tbo3840</strain>
    </source>
</reference>
<accession>A0A2T6ZFJ4</accession>
<dbReference type="STRING" id="42251.A0A2T6ZFJ4"/>